<reference evidence="1" key="1">
    <citation type="submission" date="2020-05" db="EMBL/GenBank/DDBJ databases">
        <title>WGS assembly of Panicum virgatum.</title>
        <authorList>
            <person name="Lovell J.T."/>
            <person name="Jenkins J."/>
            <person name="Shu S."/>
            <person name="Juenger T.E."/>
            <person name="Schmutz J."/>
        </authorList>
    </citation>
    <scope>NUCLEOTIDE SEQUENCE</scope>
    <source>
        <strain evidence="1">AP13</strain>
    </source>
</reference>
<protein>
    <recommendedName>
        <fullName evidence="3">NB-ARC domain-containing protein</fullName>
    </recommendedName>
</protein>
<keyword evidence="2" id="KW-1185">Reference proteome</keyword>
<dbReference type="PANTHER" id="PTHR33377:SF115">
    <property type="entry name" value="OS05G0533301 PROTEIN"/>
    <property type="match status" value="1"/>
</dbReference>
<dbReference type="Proteomes" id="UP000823388">
    <property type="component" value="Chromosome 6N"/>
</dbReference>
<proteinExistence type="predicted"/>
<comment type="caution">
    <text evidence="1">The sequence shown here is derived from an EMBL/GenBank/DDBJ whole genome shotgun (WGS) entry which is preliminary data.</text>
</comment>
<evidence type="ECO:0000313" key="1">
    <source>
        <dbReference type="EMBL" id="KAG2578378.1"/>
    </source>
</evidence>
<accession>A0A8T0QZL1</accession>
<evidence type="ECO:0000313" key="2">
    <source>
        <dbReference type="Proteomes" id="UP000823388"/>
    </source>
</evidence>
<organism evidence="1 2">
    <name type="scientific">Panicum virgatum</name>
    <name type="common">Blackwell switchgrass</name>
    <dbReference type="NCBI Taxonomy" id="38727"/>
    <lineage>
        <taxon>Eukaryota</taxon>
        <taxon>Viridiplantae</taxon>
        <taxon>Streptophyta</taxon>
        <taxon>Embryophyta</taxon>
        <taxon>Tracheophyta</taxon>
        <taxon>Spermatophyta</taxon>
        <taxon>Magnoliopsida</taxon>
        <taxon>Liliopsida</taxon>
        <taxon>Poales</taxon>
        <taxon>Poaceae</taxon>
        <taxon>PACMAD clade</taxon>
        <taxon>Panicoideae</taxon>
        <taxon>Panicodae</taxon>
        <taxon>Paniceae</taxon>
        <taxon>Panicinae</taxon>
        <taxon>Panicum</taxon>
        <taxon>Panicum sect. Hiantes</taxon>
    </lineage>
</organism>
<dbReference type="SUPFAM" id="SSF52540">
    <property type="entry name" value="P-loop containing nucleoside triphosphate hydrolases"/>
    <property type="match status" value="1"/>
</dbReference>
<dbReference type="AlphaFoldDB" id="A0A8T0QZL1"/>
<name>A0A8T0QZL1_PANVG</name>
<gene>
    <name evidence="1" type="ORF">PVAP13_6NG164600</name>
</gene>
<dbReference type="EMBL" id="CM029048">
    <property type="protein sequence ID" value="KAG2578378.1"/>
    <property type="molecule type" value="Genomic_DNA"/>
</dbReference>
<evidence type="ECO:0008006" key="3">
    <source>
        <dbReference type="Google" id="ProtNLM"/>
    </source>
</evidence>
<sequence length="493" mass="55332">MQALANALLGELASRTISFLVSTYGSTAAAAPEQEEEDLRHRLRLLLLRCGTIVEEAEGRRVTSRGMLQQLGALRDEMLRGYYVLDTISRGGGAPSAEDGRHRRRAFAPSRFNPAKRVRFRRFASGGDPEATAAVVHRRRVISLSELQRTVRCLEAAATDTKELVVFLVRCPRLHRQPYSAHLFLDKYMFGRNAERDHVVGFLLRTDPPGAANPGVLPIVGPRFIGKSTLVEHVCGDERVRDHFSSILLYRADDLEARFSLPETLSSFRKNCVTKQHRKSGASDGRSLIVIELAGDVDDNTWKRLYSSAGRRLPQGSKILLTSRSERRSREAFWYFFKLLVFGSADPGEHPGLASMAMAMALEARGSFMIAYVMAAMLRADFSRQLWGKVLGMARRHVQENAAVFDEYPDDFKARPWQVGSMVGKPEPDGVFLVYDSYQKDAAQQEALPDPEITLVDLLSGRAHQRGRFEVLHWKSVISPYFSYVGPCEIRDT</sequence>
<dbReference type="InterPro" id="IPR027417">
    <property type="entry name" value="P-loop_NTPase"/>
</dbReference>
<dbReference type="PANTHER" id="PTHR33377">
    <property type="entry name" value="OS10G0134700 PROTEIN-RELATED"/>
    <property type="match status" value="1"/>
</dbReference>
<dbReference type="Gene3D" id="3.40.50.300">
    <property type="entry name" value="P-loop containing nucleotide triphosphate hydrolases"/>
    <property type="match status" value="1"/>
</dbReference>